<dbReference type="PANTHER" id="PTHR34298">
    <property type="entry name" value="SEGREGATION AND CONDENSATION PROTEIN B"/>
    <property type="match status" value="1"/>
</dbReference>
<evidence type="ECO:0000313" key="7">
    <source>
        <dbReference type="Proteomes" id="UP000095342"/>
    </source>
</evidence>
<evidence type="ECO:0000256" key="5">
    <source>
        <dbReference type="SAM" id="MobiDB-lite"/>
    </source>
</evidence>
<dbReference type="Gene3D" id="1.10.10.10">
    <property type="entry name" value="Winged helix-like DNA-binding domain superfamily/Winged helix DNA-binding domain"/>
    <property type="match status" value="2"/>
</dbReference>
<feature type="region of interest" description="Disordered" evidence="5">
    <location>
        <begin position="182"/>
        <end position="215"/>
    </location>
</feature>
<dbReference type="GO" id="GO:0051301">
    <property type="term" value="P:cell division"/>
    <property type="evidence" value="ECO:0007669"/>
    <property type="project" value="UniProtKB-KW"/>
</dbReference>
<evidence type="ECO:0000256" key="4">
    <source>
        <dbReference type="ARBA" id="ARBA00023306"/>
    </source>
</evidence>
<dbReference type="PANTHER" id="PTHR34298:SF2">
    <property type="entry name" value="SEGREGATION AND CONDENSATION PROTEIN B"/>
    <property type="match status" value="1"/>
</dbReference>
<dbReference type="AlphaFoldDB" id="A0A1D8K8B5"/>
<keyword evidence="2" id="KW-0132">Cell division</keyword>
<dbReference type="InterPro" id="IPR005234">
    <property type="entry name" value="ScpB_csome_segregation"/>
</dbReference>
<dbReference type="KEGG" id="aaeo:BJI67_09215"/>
<dbReference type="NCBIfam" id="TIGR00281">
    <property type="entry name" value="SMC-Scp complex subunit ScpB"/>
    <property type="match status" value="1"/>
</dbReference>
<keyword evidence="1" id="KW-0963">Cytoplasm</keyword>
<name>A0A1D8K8B5_9GAMM</name>
<dbReference type="InterPro" id="IPR036390">
    <property type="entry name" value="WH_DNA-bd_sf"/>
</dbReference>
<dbReference type="PIRSF" id="PIRSF019345">
    <property type="entry name" value="ScpB"/>
    <property type="match status" value="1"/>
</dbReference>
<dbReference type="EMBL" id="CP017448">
    <property type="protein sequence ID" value="AOV17217.1"/>
    <property type="molecule type" value="Genomic_DNA"/>
</dbReference>
<evidence type="ECO:0000256" key="2">
    <source>
        <dbReference type="ARBA" id="ARBA00022618"/>
    </source>
</evidence>
<protein>
    <submittedName>
        <fullName evidence="6">SMC-Scp complex subunit ScpB</fullName>
    </submittedName>
</protein>
<evidence type="ECO:0000313" key="6">
    <source>
        <dbReference type="EMBL" id="AOV17217.1"/>
    </source>
</evidence>
<dbReference type="Pfam" id="PF04079">
    <property type="entry name" value="SMC_ScpB"/>
    <property type="match status" value="1"/>
</dbReference>
<dbReference type="GO" id="GO:0051304">
    <property type="term" value="P:chromosome separation"/>
    <property type="evidence" value="ECO:0007669"/>
    <property type="project" value="InterPro"/>
</dbReference>
<proteinExistence type="predicted"/>
<keyword evidence="7" id="KW-1185">Reference proteome</keyword>
<accession>A0A1D8K8B5</accession>
<dbReference type="Proteomes" id="UP000095342">
    <property type="component" value="Chromosome"/>
</dbReference>
<dbReference type="RefSeq" id="WP_070072785.1">
    <property type="nucleotide sequence ID" value="NZ_CP017448.1"/>
</dbReference>
<evidence type="ECO:0000256" key="1">
    <source>
        <dbReference type="ARBA" id="ARBA00022490"/>
    </source>
</evidence>
<gene>
    <name evidence="6" type="ORF">BJI67_09215</name>
</gene>
<organism evidence="6 7">
    <name type="scientific">Acidihalobacter aeolianus</name>
    <dbReference type="NCBI Taxonomy" id="2792603"/>
    <lineage>
        <taxon>Bacteria</taxon>
        <taxon>Pseudomonadati</taxon>
        <taxon>Pseudomonadota</taxon>
        <taxon>Gammaproteobacteria</taxon>
        <taxon>Chromatiales</taxon>
        <taxon>Ectothiorhodospiraceae</taxon>
        <taxon>Acidihalobacter</taxon>
    </lineage>
</organism>
<sequence length="215" mass="24069">MSTLSNLREIIEAALLAAGQPMTLDRLQRLFEGDPGAPDRSTLRQALDELAQDCSTRCYELQEVASGYRLQIKPAYTSWIQRMWEEKPPRYSRATLETLALVAYRQPITRGEIEAVRGVSVSSHILKGLQERDWIKVVGHREVPGRPALYATTRSFLDYFGLKSLDELPPLAEFTDLDGLHPQLDLGDPETIGADVADVEDRQGESPQSTDEDEA</sequence>
<keyword evidence="4" id="KW-0131">Cell cycle</keyword>
<evidence type="ECO:0000256" key="3">
    <source>
        <dbReference type="ARBA" id="ARBA00022829"/>
    </source>
</evidence>
<keyword evidence="3" id="KW-0159">Chromosome partition</keyword>
<dbReference type="InterPro" id="IPR036388">
    <property type="entry name" value="WH-like_DNA-bd_sf"/>
</dbReference>
<dbReference type="SUPFAM" id="SSF46785">
    <property type="entry name" value="Winged helix' DNA-binding domain"/>
    <property type="match status" value="2"/>
</dbReference>
<reference evidence="6 7" key="1">
    <citation type="submission" date="2016-09" db="EMBL/GenBank/DDBJ databases">
        <title>Acidihalobacter prosperus V6 (DSM14174).</title>
        <authorList>
            <person name="Khaleque H.N."/>
            <person name="Ramsay J.P."/>
            <person name="Murphy R.J.T."/>
            <person name="Kaksonen A.H."/>
            <person name="Boxall N.J."/>
            <person name="Watkin E.L.J."/>
        </authorList>
    </citation>
    <scope>NUCLEOTIDE SEQUENCE [LARGE SCALE GENOMIC DNA]</scope>
    <source>
        <strain evidence="6 7">V6</strain>
    </source>
</reference>